<feature type="transmembrane region" description="Helical" evidence="11">
    <location>
        <begin position="515"/>
        <end position="533"/>
    </location>
</feature>
<evidence type="ECO:0000256" key="11">
    <source>
        <dbReference type="SAM" id="Phobius"/>
    </source>
</evidence>
<keyword evidence="13" id="KW-1185">Reference proteome</keyword>
<feature type="transmembrane region" description="Helical" evidence="11">
    <location>
        <begin position="1010"/>
        <end position="1038"/>
    </location>
</feature>
<accession>A0AAF0E260</accession>
<evidence type="ECO:0000256" key="10">
    <source>
        <dbReference type="ARBA" id="ARBA00023180"/>
    </source>
</evidence>
<feature type="transmembrane region" description="Helical" evidence="11">
    <location>
        <begin position="585"/>
        <end position="603"/>
    </location>
</feature>
<feature type="transmembrane region" description="Helical" evidence="11">
    <location>
        <begin position="847"/>
        <end position="867"/>
    </location>
</feature>
<evidence type="ECO:0000256" key="4">
    <source>
        <dbReference type="ARBA" id="ARBA00022502"/>
    </source>
</evidence>
<comment type="similarity">
    <text evidence="3">Belongs to the PIGG/PIGN/PIGO family. PIGO subfamily.</text>
</comment>
<evidence type="ECO:0000256" key="8">
    <source>
        <dbReference type="ARBA" id="ARBA00022989"/>
    </source>
</evidence>
<dbReference type="InterPro" id="IPR037675">
    <property type="entry name" value="PIG-O_N"/>
</dbReference>
<feature type="transmembrane region" description="Helical" evidence="11">
    <location>
        <begin position="765"/>
        <end position="787"/>
    </location>
</feature>
<evidence type="ECO:0000256" key="6">
    <source>
        <dbReference type="ARBA" id="ARBA00022692"/>
    </source>
</evidence>
<evidence type="ECO:0000256" key="7">
    <source>
        <dbReference type="ARBA" id="ARBA00022824"/>
    </source>
</evidence>
<evidence type="ECO:0000313" key="13">
    <source>
        <dbReference type="Proteomes" id="UP001214603"/>
    </source>
</evidence>
<dbReference type="InterPro" id="IPR017850">
    <property type="entry name" value="Alkaline_phosphatase_core_sf"/>
</dbReference>
<dbReference type="Gene3D" id="3.40.720.10">
    <property type="entry name" value="Alkaline Phosphatase, subunit A"/>
    <property type="match status" value="1"/>
</dbReference>
<sequence>MAASHAARGAASAVRPAYGTLLALLALLLGLHAAGLALFTRGFLLQRVELAPIAQCTHADDARLPTPPAGAAEGAADALRAWDAQLAAGECTLAPRFRKAVVWIIDALRYDFVAPVNASSADPYMHGHLRAPHEAAAHSDAFLAHFRADAPTTTLQRLKGLTTGSLPTFIEAGANFGGAGRVAEDNWVAQFRAQVLRTRGLAPNASTGAGVAFVGDDTWDMVFSALFDDGRAWPYSSFNVEDLDTVDAGVEEHMLAEMRRADSSLVIAHSLGVDHVGHRFGAAHPRMVPKLEQMDGLVRRVMDALDDDTLFVLLGDHGMDAAGDHGGDSALEVGAGLFLYAKRGLHRGDAVAPADVDAVREPEAFVRFLPLDGEHRSVPQIDLVPTLALLFGLPVPFNNLGTVIPEVFAGGKAPLGTADGTLLRALRINARQVHTYLGAYAEHSADLRPFQTELEALWTDALRADAAFAQLAPGKRRSSAAHDAARRAAAAYAAYTRRAVHHARSVWAQFADAQIAAGLVVLAGAVGVALAFWRAAARGAHASVVAYGARLTPYVARGAGAGVALAGAWAALARVAALPLGTLDTLLLFPALGAELGVAAAAWSLRAPRVALAAPVATGAAALLLGVHAALFASNSFTMWEDRITLALLAAVLLVRAAQGYGAPTTRLQQQMPLLALGALVLLRAAATSRVCREEQAPYCTPSFFARVARTDGRFADNPAYAYAGPATNSVWMCGVAYLVALAVPDVLRRMLATSQAHHGTAGTFLTWIVRPALLLGAAFWVADWAHGLETLDASTRDGLLELKRCAGLSALLLIGVIGPVFWLAAPLPISARHQLERVSILGFGNSFGSPMLLVHALLFALLFLLAQPTGQVALALCFLATVVFAELGDNERDVAVIRAALVREAAQEKADAQPALPSLLESATLALLGWVAFFATGHQAAFATIQWRVAFVGFTTVTYPWSPLFVVLNAFGPLCILPAFAAVLLALWNVAPHRARGDQPAPPMTLVASLLRATSGFVLTHSVLALSTAAFACFFRRHLMLFKIWVPRFMTSALALLLTDVALLVAVVAAWRISVKVHSVFATRFT</sequence>
<feature type="transmembrane region" description="Helical" evidence="11">
    <location>
        <begin position="926"/>
        <end position="946"/>
    </location>
</feature>
<dbReference type="GO" id="GO:0006506">
    <property type="term" value="P:GPI anchor biosynthetic process"/>
    <property type="evidence" value="ECO:0007669"/>
    <property type="project" value="UniProtKB-KW"/>
</dbReference>
<evidence type="ECO:0000256" key="1">
    <source>
        <dbReference type="ARBA" id="ARBA00004477"/>
    </source>
</evidence>
<feature type="transmembrane region" description="Helical" evidence="11">
    <location>
        <begin position="966"/>
        <end position="989"/>
    </location>
</feature>
<feature type="transmembrane region" description="Helical" evidence="11">
    <location>
        <begin position="1050"/>
        <end position="1072"/>
    </location>
</feature>
<feature type="transmembrane region" description="Helical" evidence="11">
    <location>
        <begin position="610"/>
        <end position="632"/>
    </location>
</feature>
<dbReference type="EMBL" id="CP119938">
    <property type="protein sequence ID" value="WFD03757.1"/>
    <property type="molecule type" value="Genomic_DNA"/>
</dbReference>
<keyword evidence="4" id="KW-0337">GPI-anchor biosynthesis</keyword>
<feature type="transmembrane region" description="Helical" evidence="11">
    <location>
        <begin position="554"/>
        <end position="573"/>
    </location>
</feature>
<protein>
    <submittedName>
        <fullName evidence="12">Mannose-ethanolamine phosphotransferase gpi13</fullName>
    </submittedName>
</protein>
<dbReference type="CDD" id="cd16023">
    <property type="entry name" value="GPI_EPT_3"/>
    <property type="match status" value="1"/>
</dbReference>
<feature type="transmembrane region" description="Helical" evidence="11">
    <location>
        <begin position="720"/>
        <end position="744"/>
    </location>
</feature>
<evidence type="ECO:0000256" key="5">
    <source>
        <dbReference type="ARBA" id="ARBA00022679"/>
    </source>
</evidence>
<evidence type="ECO:0000256" key="2">
    <source>
        <dbReference type="ARBA" id="ARBA00004687"/>
    </source>
</evidence>
<organism evidence="12 13">
    <name type="scientific">Malassezia obtusa</name>
    <dbReference type="NCBI Taxonomy" id="76774"/>
    <lineage>
        <taxon>Eukaryota</taxon>
        <taxon>Fungi</taxon>
        <taxon>Dikarya</taxon>
        <taxon>Basidiomycota</taxon>
        <taxon>Ustilaginomycotina</taxon>
        <taxon>Malasseziomycetes</taxon>
        <taxon>Malasseziales</taxon>
        <taxon>Malasseziaceae</taxon>
        <taxon>Malassezia</taxon>
    </lineage>
</organism>
<dbReference type="PANTHER" id="PTHR23071">
    <property type="entry name" value="PHOSPHATIDYLINOSITOL GLYCAN"/>
    <property type="match status" value="1"/>
</dbReference>
<comment type="subcellular location">
    <subcellularLocation>
        <location evidence="1">Endoplasmic reticulum membrane</location>
        <topology evidence="1">Multi-pass membrane protein</topology>
    </subcellularLocation>
</comment>
<dbReference type="PANTHER" id="PTHR23071:SF1">
    <property type="entry name" value="GPI ETHANOLAMINE PHOSPHATE TRANSFERASE 3"/>
    <property type="match status" value="1"/>
</dbReference>
<dbReference type="GO" id="GO:0005789">
    <property type="term" value="C:endoplasmic reticulum membrane"/>
    <property type="evidence" value="ECO:0007669"/>
    <property type="project" value="UniProtKB-SubCell"/>
</dbReference>
<dbReference type="AlphaFoldDB" id="A0AAF0E260"/>
<keyword evidence="10" id="KW-0325">Glycoprotein</keyword>
<name>A0AAF0E260_9BASI</name>
<feature type="transmembrane region" description="Helical" evidence="11">
    <location>
        <begin position="807"/>
        <end position="826"/>
    </location>
</feature>
<gene>
    <name evidence="12" type="primary">GPI13</name>
    <name evidence="12" type="ORF">MOBT1_002451</name>
</gene>
<keyword evidence="5" id="KW-0808">Transferase</keyword>
<dbReference type="GO" id="GO:0051377">
    <property type="term" value="F:mannose-ethanolamine phosphotransferase activity"/>
    <property type="evidence" value="ECO:0007669"/>
    <property type="project" value="InterPro"/>
</dbReference>
<dbReference type="Proteomes" id="UP001214603">
    <property type="component" value="Chromosome 5"/>
</dbReference>
<keyword evidence="9 11" id="KW-0472">Membrane</keyword>
<reference evidence="12" key="1">
    <citation type="submission" date="2023-03" db="EMBL/GenBank/DDBJ databases">
        <title>Mating type loci evolution in Malassezia.</title>
        <authorList>
            <person name="Coelho M.A."/>
        </authorList>
    </citation>
    <scope>NUCLEOTIDE SEQUENCE</scope>
    <source>
        <strain evidence="12">CBS 7876</strain>
    </source>
</reference>
<dbReference type="Pfam" id="PF01663">
    <property type="entry name" value="Phosphodiest"/>
    <property type="match status" value="1"/>
</dbReference>
<keyword evidence="7" id="KW-0256">Endoplasmic reticulum</keyword>
<dbReference type="InterPro" id="IPR002591">
    <property type="entry name" value="Phosphodiest/P_Trfase"/>
</dbReference>
<dbReference type="SUPFAM" id="SSF53649">
    <property type="entry name" value="Alkaline phosphatase-like"/>
    <property type="match status" value="1"/>
</dbReference>
<proteinExistence type="inferred from homology"/>
<evidence type="ECO:0000256" key="3">
    <source>
        <dbReference type="ARBA" id="ARBA00008695"/>
    </source>
</evidence>
<keyword evidence="8 11" id="KW-1133">Transmembrane helix</keyword>
<comment type="pathway">
    <text evidence="2">Glycolipid biosynthesis; glycosylphosphatidylinositol-anchor biosynthesis.</text>
</comment>
<evidence type="ECO:0000313" key="12">
    <source>
        <dbReference type="EMBL" id="WFD03757.1"/>
    </source>
</evidence>
<dbReference type="InterPro" id="IPR039524">
    <property type="entry name" value="PIGO/GPI13"/>
</dbReference>
<evidence type="ECO:0000256" key="9">
    <source>
        <dbReference type="ARBA" id="ARBA00023136"/>
    </source>
</evidence>
<keyword evidence="6 11" id="KW-0812">Transmembrane</keyword>